<dbReference type="OMA" id="ALECCTH"/>
<dbReference type="GeneTree" id="ENSGT00390000004404"/>
<dbReference type="SUPFAM" id="SSF52058">
    <property type="entry name" value="L domain-like"/>
    <property type="match status" value="1"/>
</dbReference>
<evidence type="ECO:0000313" key="1">
    <source>
        <dbReference type="Ensembl" id="ENSCPRP00005018462.1"/>
    </source>
</evidence>
<dbReference type="Ensembl" id="ENSCPRT00005021604.1">
    <property type="protein sequence ID" value="ENSCPRP00005018462.1"/>
    <property type="gene ID" value="ENSCPRG00005012898.1"/>
</dbReference>
<dbReference type="PROSITE" id="PS51450">
    <property type="entry name" value="LRR"/>
    <property type="match status" value="2"/>
</dbReference>
<dbReference type="AlphaFoldDB" id="A0A7M4F465"/>
<name>A0A7M4F465_CROPO</name>
<dbReference type="InterPro" id="IPR001611">
    <property type="entry name" value="Leu-rich_rpt"/>
</dbReference>
<dbReference type="Gene3D" id="3.80.10.10">
    <property type="entry name" value="Ribonuclease Inhibitor"/>
    <property type="match status" value="1"/>
</dbReference>
<dbReference type="PANTHER" id="PTHR46723">
    <property type="entry name" value="LEUCINE-RICH REPEAT AND IQ DOMAIN-CONTAINING PROTEIN 3"/>
    <property type="match status" value="1"/>
</dbReference>
<keyword evidence="2" id="KW-1185">Reference proteome</keyword>
<sequence>MKELTEYLFSPSENIILECGQTTNANSIKKLKDLVLVQLNELYLRSVGQLQHCFSLKVCFLSNNYITNIDPLVCCVHLIQRLPGPAFWKGLMELRLLYLHDNGIGKLDNVHSLSFCPNLIGLTLFDSPMSLKIAYRNIVANRIFSLKTLDYYVIADEEIVEGWKFPEKYRPFSHNLFLDLCFSSGKVSNYTAYRFY</sequence>
<dbReference type="InterPro" id="IPR032675">
    <property type="entry name" value="LRR_dom_sf"/>
</dbReference>
<evidence type="ECO:0000313" key="2">
    <source>
        <dbReference type="Proteomes" id="UP000594220"/>
    </source>
</evidence>
<organism evidence="1 2">
    <name type="scientific">Crocodylus porosus</name>
    <name type="common">Saltwater crocodile</name>
    <name type="synonym">Estuarine crocodile</name>
    <dbReference type="NCBI Taxonomy" id="8502"/>
    <lineage>
        <taxon>Eukaryota</taxon>
        <taxon>Metazoa</taxon>
        <taxon>Chordata</taxon>
        <taxon>Craniata</taxon>
        <taxon>Vertebrata</taxon>
        <taxon>Euteleostomi</taxon>
        <taxon>Archelosauria</taxon>
        <taxon>Archosauria</taxon>
        <taxon>Crocodylia</taxon>
        <taxon>Longirostres</taxon>
        <taxon>Crocodylidae</taxon>
        <taxon>Crocodylus</taxon>
    </lineage>
</organism>
<accession>A0A7M4F465</accession>
<reference evidence="1" key="2">
    <citation type="submission" date="2025-09" db="UniProtKB">
        <authorList>
            <consortium name="Ensembl"/>
        </authorList>
    </citation>
    <scope>IDENTIFICATION</scope>
</reference>
<dbReference type="PANTHER" id="PTHR46723:SF1">
    <property type="entry name" value="LEUCINE-RICH REPEAT AND IQ DOMAIN-CONTAINING PROTEIN 3"/>
    <property type="match status" value="1"/>
</dbReference>
<proteinExistence type="predicted"/>
<reference evidence="1" key="1">
    <citation type="submission" date="2025-08" db="UniProtKB">
        <authorList>
            <consortium name="Ensembl"/>
        </authorList>
    </citation>
    <scope>IDENTIFICATION</scope>
</reference>
<dbReference type="InterPro" id="IPR052859">
    <property type="entry name" value="LRR-IQ_domain_protein"/>
</dbReference>
<protein>
    <submittedName>
        <fullName evidence="1">Uncharacterized protein</fullName>
    </submittedName>
</protein>
<dbReference type="Proteomes" id="UP000594220">
    <property type="component" value="Unplaced"/>
</dbReference>